<evidence type="ECO:0000256" key="3">
    <source>
        <dbReference type="ARBA" id="ARBA00022989"/>
    </source>
</evidence>
<evidence type="ECO:0008006" key="8">
    <source>
        <dbReference type="Google" id="ProtNLM"/>
    </source>
</evidence>
<feature type="transmembrane region" description="Helical" evidence="5">
    <location>
        <begin position="545"/>
        <end position="566"/>
    </location>
</feature>
<dbReference type="Gene3D" id="1.20.1080.10">
    <property type="entry name" value="Glycerol uptake facilitator protein"/>
    <property type="match status" value="1"/>
</dbReference>
<accession>A0A077DHQ1</accession>
<dbReference type="Proteomes" id="UP000028945">
    <property type="component" value="Chromosome"/>
</dbReference>
<keyword evidence="3 5" id="KW-1133">Transmembrane helix</keyword>
<name>A0A077DHQ1_9BURK</name>
<comment type="subcellular location">
    <subcellularLocation>
        <location evidence="1">Membrane</location>
        <topology evidence="1">Multi-pass membrane protein</topology>
    </subcellularLocation>
</comment>
<dbReference type="InterPro" id="IPR023271">
    <property type="entry name" value="Aquaporin-like"/>
</dbReference>
<dbReference type="AlphaFoldDB" id="A0A077DHQ1"/>
<dbReference type="HOGENOM" id="CLU_023672_0_0_4"/>
<gene>
    <name evidence="6" type="ORF">IX83_04525</name>
</gene>
<organism evidence="6 7">
    <name type="scientific">Basilea psittacipulmonis DSM 24701</name>
    <dbReference type="NCBI Taxonomy" id="1072685"/>
    <lineage>
        <taxon>Bacteria</taxon>
        <taxon>Pseudomonadati</taxon>
        <taxon>Pseudomonadota</taxon>
        <taxon>Betaproteobacteria</taxon>
        <taxon>Burkholderiales</taxon>
        <taxon>Alcaligenaceae</taxon>
        <taxon>Basilea</taxon>
    </lineage>
</organism>
<reference evidence="6 7" key="1">
    <citation type="journal article" date="2014" name="BMC Genomics">
        <title>A genomic perspective on a new bacterial genus and species from the Alcaligenaceae family, Basilea psittacipulmonis.</title>
        <authorList>
            <person name="Whiteson K.L."/>
            <person name="Hernandez D."/>
            <person name="Lazarevic V."/>
            <person name="Gaia N."/>
            <person name="Farinelli L."/>
            <person name="Francois P."/>
            <person name="Pilo P."/>
            <person name="Frey J."/>
            <person name="Schrenzel J."/>
        </authorList>
    </citation>
    <scope>NUCLEOTIDE SEQUENCE [LARGE SCALE GENOMIC DNA]</scope>
    <source>
        <strain evidence="6 7">DSM 24701</strain>
    </source>
</reference>
<feature type="transmembrane region" description="Helical" evidence="5">
    <location>
        <begin position="371"/>
        <end position="391"/>
    </location>
</feature>
<keyword evidence="7" id="KW-1185">Reference proteome</keyword>
<evidence type="ECO:0000313" key="6">
    <source>
        <dbReference type="EMBL" id="AIL32668.1"/>
    </source>
</evidence>
<feature type="transmembrane region" description="Helical" evidence="5">
    <location>
        <begin position="436"/>
        <end position="459"/>
    </location>
</feature>
<dbReference type="eggNOG" id="COG4389">
    <property type="taxonomic scope" value="Bacteria"/>
</dbReference>
<evidence type="ECO:0000256" key="2">
    <source>
        <dbReference type="ARBA" id="ARBA00022692"/>
    </source>
</evidence>
<dbReference type="EMBL" id="CP009238">
    <property type="protein sequence ID" value="AIL32668.1"/>
    <property type="molecule type" value="Genomic_DNA"/>
</dbReference>
<keyword evidence="2 5" id="KW-0812">Transmembrane</keyword>
<evidence type="ECO:0000256" key="5">
    <source>
        <dbReference type="SAM" id="Phobius"/>
    </source>
</evidence>
<dbReference type="InterPro" id="IPR011385">
    <property type="entry name" value="Site-sp_rcmbase"/>
</dbReference>
<proteinExistence type="predicted"/>
<evidence type="ECO:0000313" key="7">
    <source>
        <dbReference type="Proteomes" id="UP000028945"/>
    </source>
</evidence>
<protein>
    <recommendedName>
        <fullName evidence="8">Recombinase</fullName>
    </recommendedName>
</protein>
<dbReference type="KEGG" id="bpsi:IX83_04525"/>
<feature type="transmembrane region" description="Helical" evidence="5">
    <location>
        <begin position="595"/>
        <end position="625"/>
    </location>
</feature>
<evidence type="ECO:0000256" key="4">
    <source>
        <dbReference type="ARBA" id="ARBA00023136"/>
    </source>
</evidence>
<keyword evidence="4 5" id="KW-0472">Membrane</keyword>
<sequence length="671" mass="76086">MRKATAVQLVQILAQENRPFVEKLSCFTLWFRKQTHTEKAFDELIQALYQQTEDTEKLATAFYEWVSKIRWYPSFVSMGLFSREGLFKDMVDIIYRKINPPPRSADSLQDVLSIAFDWTIDQVWLDKIQAKDWTRLYLILSRSGDHEKNAHVASLQFCNECLYAMEMLSIWIAAEELDPDLLRLDACLQDVDSPFVALHREITLFVHSFHEHMIHPDVPLHDNSHALVMIEQSQELITRLKKRGIVAGTGSSMKVSYLLERLEQTLWRLKDLLDIQTTDNFVQRNQMIQRLSYEFIRISSNKKTLGQVWKTSTRMLSQSITQNKSDHGEHYITQDSTQYWRMFRSAAGAGVIIALMALLKIYITGLGLSKFQTAVLVSLNYGLGFMLVHILRFTIATKQPAMTATSVALAVQKTATGSASQHLSQLLIDVNRSQSIAVIGNVSIAILVACFLSLGFAYFSQGINLIDQATAEHLVQMNEPISGLALFYAAIAAIWLFCSGIITGFFDNRADYLELNKRIEQHPILNRLLGHRICQWLGNYLHEHYGSLIGNFSFGVLLGMTGYIGYLTGLPLDIRHVAFSSANLGYAATSQGMSILMFILNLLFVLMIGLVNLWVSFALALVVALRARDAHIGDIKGLMREVIRRIIDNPISLIYPHKMVLIKTDNPLNKN</sequence>
<feature type="transmembrane region" description="Helical" evidence="5">
    <location>
        <begin position="346"/>
        <end position="365"/>
    </location>
</feature>
<evidence type="ECO:0000256" key="1">
    <source>
        <dbReference type="ARBA" id="ARBA00004141"/>
    </source>
</evidence>
<dbReference type="Pfam" id="PF10136">
    <property type="entry name" value="SpecificRecomb"/>
    <property type="match status" value="1"/>
</dbReference>
<feature type="transmembrane region" description="Helical" evidence="5">
    <location>
        <begin position="485"/>
        <end position="506"/>
    </location>
</feature>
<dbReference type="GO" id="GO:0016020">
    <property type="term" value="C:membrane"/>
    <property type="evidence" value="ECO:0007669"/>
    <property type="project" value="UniProtKB-SubCell"/>
</dbReference>
<dbReference type="PIRSF" id="PIRSF015380">
    <property type="entry name" value="Site-sp_rcmb"/>
    <property type="match status" value="1"/>
</dbReference>